<keyword evidence="4" id="KW-1185">Reference proteome</keyword>
<reference evidence="2 4" key="2">
    <citation type="journal article" date="2014" name="BMC Genomics">
        <title>An improved genome release (version Mt4.0) for the model legume Medicago truncatula.</title>
        <authorList>
            <person name="Tang H."/>
            <person name="Krishnakumar V."/>
            <person name="Bidwell S."/>
            <person name="Rosen B."/>
            <person name="Chan A."/>
            <person name="Zhou S."/>
            <person name="Gentzbittel L."/>
            <person name="Childs K.L."/>
            <person name="Yandell M."/>
            <person name="Gundlach H."/>
            <person name="Mayer K.F."/>
            <person name="Schwartz D.C."/>
            <person name="Town C.D."/>
        </authorList>
    </citation>
    <scope>GENOME REANNOTATION</scope>
    <source>
        <strain evidence="3 4">cv. Jemalong A17</strain>
    </source>
</reference>
<dbReference type="AlphaFoldDB" id="G7LD47"/>
<dbReference type="HOGENOM" id="CLU_2761695_0_0_1"/>
<gene>
    <name evidence="2" type="ordered locus">MTR_8g093000</name>
</gene>
<sequence>MAVIPLTWIRILMGWISLNVYIMWEIEREKRKVDTDDNGRVAVWSKQQPTLFHDLLARMVQAELNLVRKG</sequence>
<keyword evidence="1 2" id="KW-0812">Transmembrane</keyword>
<keyword evidence="1" id="KW-1133">Transmembrane helix</keyword>
<proteinExistence type="predicted"/>
<accession>G7LD47</accession>
<name>G7LD47_MEDTR</name>
<protein>
    <submittedName>
        <fullName evidence="2">Transmembrane protein, putative</fullName>
    </submittedName>
</protein>
<feature type="transmembrane region" description="Helical" evidence="1">
    <location>
        <begin position="6"/>
        <end position="24"/>
    </location>
</feature>
<dbReference type="EnsemblPlants" id="AET04686">
    <property type="protein sequence ID" value="AET04686"/>
    <property type="gene ID" value="MTR_8g093000"/>
</dbReference>
<keyword evidence="1" id="KW-0472">Membrane</keyword>
<dbReference type="Proteomes" id="UP000002051">
    <property type="component" value="Chromosome 8"/>
</dbReference>
<evidence type="ECO:0000313" key="3">
    <source>
        <dbReference type="EnsemblPlants" id="AET04686"/>
    </source>
</evidence>
<evidence type="ECO:0000313" key="2">
    <source>
        <dbReference type="EMBL" id="AET04686.1"/>
    </source>
</evidence>
<dbReference type="PaxDb" id="3880-AET04686"/>
<dbReference type="EMBL" id="CM001224">
    <property type="protein sequence ID" value="AET04686.1"/>
    <property type="molecule type" value="Genomic_DNA"/>
</dbReference>
<organism evidence="2 4">
    <name type="scientific">Medicago truncatula</name>
    <name type="common">Barrel medic</name>
    <name type="synonym">Medicago tribuloides</name>
    <dbReference type="NCBI Taxonomy" id="3880"/>
    <lineage>
        <taxon>Eukaryota</taxon>
        <taxon>Viridiplantae</taxon>
        <taxon>Streptophyta</taxon>
        <taxon>Embryophyta</taxon>
        <taxon>Tracheophyta</taxon>
        <taxon>Spermatophyta</taxon>
        <taxon>Magnoliopsida</taxon>
        <taxon>eudicotyledons</taxon>
        <taxon>Gunneridae</taxon>
        <taxon>Pentapetalae</taxon>
        <taxon>rosids</taxon>
        <taxon>fabids</taxon>
        <taxon>Fabales</taxon>
        <taxon>Fabaceae</taxon>
        <taxon>Papilionoideae</taxon>
        <taxon>50 kb inversion clade</taxon>
        <taxon>NPAAA clade</taxon>
        <taxon>Hologalegina</taxon>
        <taxon>IRL clade</taxon>
        <taxon>Trifolieae</taxon>
        <taxon>Medicago</taxon>
    </lineage>
</organism>
<reference evidence="2 4" key="1">
    <citation type="journal article" date="2011" name="Nature">
        <title>The Medicago genome provides insight into the evolution of rhizobial symbioses.</title>
        <authorList>
            <person name="Young N.D."/>
            <person name="Debelle F."/>
            <person name="Oldroyd G.E."/>
            <person name="Geurts R."/>
            <person name="Cannon S.B."/>
            <person name="Udvardi M.K."/>
            <person name="Benedito V.A."/>
            <person name="Mayer K.F."/>
            <person name="Gouzy J."/>
            <person name="Schoof H."/>
            <person name="Van de Peer Y."/>
            <person name="Proost S."/>
            <person name="Cook D.R."/>
            <person name="Meyers B.C."/>
            <person name="Spannagl M."/>
            <person name="Cheung F."/>
            <person name="De Mita S."/>
            <person name="Krishnakumar V."/>
            <person name="Gundlach H."/>
            <person name="Zhou S."/>
            <person name="Mudge J."/>
            <person name="Bharti A.K."/>
            <person name="Murray J.D."/>
            <person name="Naoumkina M.A."/>
            <person name="Rosen B."/>
            <person name="Silverstein K.A."/>
            <person name="Tang H."/>
            <person name="Rombauts S."/>
            <person name="Zhao P.X."/>
            <person name="Zhou P."/>
            <person name="Barbe V."/>
            <person name="Bardou P."/>
            <person name="Bechner M."/>
            <person name="Bellec A."/>
            <person name="Berger A."/>
            <person name="Berges H."/>
            <person name="Bidwell S."/>
            <person name="Bisseling T."/>
            <person name="Choisne N."/>
            <person name="Couloux A."/>
            <person name="Denny R."/>
            <person name="Deshpande S."/>
            <person name="Dai X."/>
            <person name="Doyle J.J."/>
            <person name="Dudez A.M."/>
            <person name="Farmer A.D."/>
            <person name="Fouteau S."/>
            <person name="Franken C."/>
            <person name="Gibelin C."/>
            <person name="Gish J."/>
            <person name="Goldstein S."/>
            <person name="Gonzalez A.J."/>
            <person name="Green P.J."/>
            <person name="Hallab A."/>
            <person name="Hartog M."/>
            <person name="Hua A."/>
            <person name="Humphray S.J."/>
            <person name="Jeong D.H."/>
            <person name="Jing Y."/>
            <person name="Jocker A."/>
            <person name="Kenton S.M."/>
            <person name="Kim D.J."/>
            <person name="Klee K."/>
            <person name="Lai H."/>
            <person name="Lang C."/>
            <person name="Lin S."/>
            <person name="Macmil S.L."/>
            <person name="Magdelenat G."/>
            <person name="Matthews L."/>
            <person name="McCorrison J."/>
            <person name="Monaghan E.L."/>
            <person name="Mun J.H."/>
            <person name="Najar F.Z."/>
            <person name="Nicholson C."/>
            <person name="Noirot C."/>
            <person name="O'Bleness M."/>
            <person name="Paule C.R."/>
            <person name="Poulain J."/>
            <person name="Prion F."/>
            <person name="Qin B."/>
            <person name="Qu C."/>
            <person name="Retzel E.F."/>
            <person name="Riddle C."/>
            <person name="Sallet E."/>
            <person name="Samain S."/>
            <person name="Samson N."/>
            <person name="Sanders I."/>
            <person name="Saurat O."/>
            <person name="Scarpelli C."/>
            <person name="Schiex T."/>
            <person name="Segurens B."/>
            <person name="Severin A.J."/>
            <person name="Sherrier D.J."/>
            <person name="Shi R."/>
            <person name="Sims S."/>
            <person name="Singer S.R."/>
            <person name="Sinharoy S."/>
            <person name="Sterck L."/>
            <person name="Viollet A."/>
            <person name="Wang B.B."/>
            <person name="Wang K."/>
            <person name="Wang M."/>
            <person name="Wang X."/>
            <person name="Warfsmann J."/>
            <person name="Weissenbach J."/>
            <person name="White D.D."/>
            <person name="White J.D."/>
            <person name="Wiley G.B."/>
            <person name="Wincker P."/>
            <person name="Xing Y."/>
            <person name="Yang L."/>
            <person name="Yao Z."/>
            <person name="Ying F."/>
            <person name="Zhai J."/>
            <person name="Zhou L."/>
            <person name="Zuber A."/>
            <person name="Denarie J."/>
            <person name="Dixon R.A."/>
            <person name="May G.D."/>
            <person name="Schwartz D.C."/>
            <person name="Rogers J."/>
            <person name="Quetier F."/>
            <person name="Town C.D."/>
            <person name="Roe B.A."/>
        </authorList>
    </citation>
    <scope>NUCLEOTIDE SEQUENCE [LARGE SCALE GENOMIC DNA]</scope>
    <source>
        <strain evidence="2">A17</strain>
        <strain evidence="3 4">cv. Jemalong A17</strain>
    </source>
</reference>
<evidence type="ECO:0000313" key="4">
    <source>
        <dbReference type="Proteomes" id="UP000002051"/>
    </source>
</evidence>
<reference evidence="3" key="3">
    <citation type="submission" date="2015-04" db="UniProtKB">
        <authorList>
            <consortium name="EnsemblPlants"/>
        </authorList>
    </citation>
    <scope>IDENTIFICATION</scope>
    <source>
        <strain evidence="3">cv. Jemalong A17</strain>
    </source>
</reference>
<evidence type="ECO:0000256" key="1">
    <source>
        <dbReference type="SAM" id="Phobius"/>
    </source>
</evidence>